<dbReference type="EMBL" id="BONQ01000188">
    <property type="protein sequence ID" value="GIG52813.1"/>
    <property type="molecule type" value="Genomic_DNA"/>
</dbReference>
<evidence type="ECO:0000313" key="3">
    <source>
        <dbReference type="EMBL" id="GIG52813.1"/>
    </source>
</evidence>
<name>A0A919UJL2_9ACTN</name>
<dbReference type="GO" id="GO:0016787">
    <property type="term" value="F:hydrolase activity"/>
    <property type="evidence" value="ECO:0007669"/>
    <property type="project" value="UniProtKB-KW"/>
</dbReference>
<dbReference type="PANTHER" id="PTHR37017">
    <property type="entry name" value="AB HYDROLASE-1 DOMAIN-CONTAINING PROTEIN-RELATED"/>
    <property type="match status" value="1"/>
</dbReference>
<dbReference type="Pfam" id="PF12697">
    <property type="entry name" value="Abhydrolase_6"/>
    <property type="match status" value="1"/>
</dbReference>
<proteinExistence type="predicted"/>
<sequence>MSPVSRRTVLTGSAAIVAAGVVTAAAAEPAGAHTYPGPKPTVVLVHGAFADASGWNDVVRRLIRDGYPVLAPANPLRGVESDSAYLASILASITGPVVLVGHSYGGVVITNAATIANADVKALVYVAAFAPDTGETVLGLQTKFPGTKLGEPQLDIRPYPLADGKYSADGYVKADVFRDIFAGDLPRSTTAVMAATQRPGDVHTLRQASGVPAWKQIRSWYLVARDDNLIPAAAQRFMAQRAGSRVVEANASHVAMMSQPAITADLIALAARTTRS</sequence>
<comment type="caution">
    <text evidence="3">The sequence shown here is derived from an EMBL/GenBank/DDBJ whole genome shotgun (WGS) entry which is preliminary data.</text>
</comment>
<gene>
    <name evidence="3" type="ORF">Dsi01nite_108540</name>
</gene>
<dbReference type="PROSITE" id="PS51318">
    <property type="entry name" value="TAT"/>
    <property type="match status" value="1"/>
</dbReference>
<dbReference type="Proteomes" id="UP000660611">
    <property type="component" value="Unassembled WGS sequence"/>
</dbReference>
<protein>
    <submittedName>
        <fullName evidence="3">Alpha/beta hydrolase</fullName>
    </submittedName>
</protein>
<dbReference type="RefSeq" id="WP_203854403.1">
    <property type="nucleotide sequence ID" value="NZ_BAAAVW010000043.1"/>
</dbReference>
<keyword evidence="1" id="KW-0732">Signal</keyword>
<dbReference type="Gene3D" id="3.40.50.1820">
    <property type="entry name" value="alpha/beta hydrolase"/>
    <property type="match status" value="1"/>
</dbReference>
<dbReference type="PANTHER" id="PTHR37017:SF11">
    <property type="entry name" value="ESTERASE_LIPASE_THIOESTERASE DOMAIN-CONTAINING PROTEIN"/>
    <property type="match status" value="1"/>
</dbReference>
<keyword evidence="4" id="KW-1185">Reference proteome</keyword>
<organism evidence="3 4">
    <name type="scientific">Dactylosporangium siamense</name>
    <dbReference type="NCBI Taxonomy" id="685454"/>
    <lineage>
        <taxon>Bacteria</taxon>
        <taxon>Bacillati</taxon>
        <taxon>Actinomycetota</taxon>
        <taxon>Actinomycetes</taxon>
        <taxon>Micromonosporales</taxon>
        <taxon>Micromonosporaceae</taxon>
        <taxon>Dactylosporangium</taxon>
    </lineage>
</organism>
<evidence type="ECO:0000256" key="1">
    <source>
        <dbReference type="SAM" id="SignalP"/>
    </source>
</evidence>
<feature type="signal peptide" evidence="1">
    <location>
        <begin position="1"/>
        <end position="24"/>
    </location>
</feature>
<dbReference type="InterPro" id="IPR052897">
    <property type="entry name" value="Sec-Metab_Biosynth_Hydrolase"/>
</dbReference>
<evidence type="ECO:0000313" key="4">
    <source>
        <dbReference type="Proteomes" id="UP000660611"/>
    </source>
</evidence>
<evidence type="ECO:0000259" key="2">
    <source>
        <dbReference type="Pfam" id="PF12697"/>
    </source>
</evidence>
<accession>A0A919UJL2</accession>
<dbReference type="InterPro" id="IPR000073">
    <property type="entry name" value="AB_hydrolase_1"/>
</dbReference>
<dbReference type="InterPro" id="IPR006311">
    <property type="entry name" value="TAT_signal"/>
</dbReference>
<reference evidence="3" key="1">
    <citation type="submission" date="2021-01" db="EMBL/GenBank/DDBJ databases">
        <title>Whole genome shotgun sequence of Dactylosporangium siamense NBRC 106093.</title>
        <authorList>
            <person name="Komaki H."/>
            <person name="Tamura T."/>
        </authorList>
    </citation>
    <scope>NUCLEOTIDE SEQUENCE</scope>
    <source>
        <strain evidence="3">NBRC 106093</strain>
    </source>
</reference>
<feature type="domain" description="AB hydrolase-1" evidence="2">
    <location>
        <begin position="42"/>
        <end position="265"/>
    </location>
</feature>
<dbReference type="SUPFAM" id="SSF53474">
    <property type="entry name" value="alpha/beta-Hydrolases"/>
    <property type="match status" value="1"/>
</dbReference>
<dbReference type="AlphaFoldDB" id="A0A919UJL2"/>
<dbReference type="InterPro" id="IPR029058">
    <property type="entry name" value="AB_hydrolase_fold"/>
</dbReference>
<keyword evidence="3" id="KW-0378">Hydrolase</keyword>
<feature type="chain" id="PRO_5038798804" evidence="1">
    <location>
        <begin position="25"/>
        <end position="276"/>
    </location>
</feature>